<dbReference type="EMBL" id="JADOTY010000001">
    <property type="protein sequence ID" value="MBG6106096.1"/>
    <property type="molecule type" value="Genomic_DNA"/>
</dbReference>
<organism evidence="1 2">
    <name type="scientific">Micromonospora vinacea</name>
    <dbReference type="NCBI Taxonomy" id="709878"/>
    <lineage>
        <taxon>Bacteria</taxon>
        <taxon>Bacillati</taxon>
        <taxon>Actinomycetota</taxon>
        <taxon>Actinomycetes</taxon>
        <taxon>Micromonosporales</taxon>
        <taxon>Micromonosporaceae</taxon>
        <taxon>Micromonospora</taxon>
    </lineage>
</organism>
<gene>
    <name evidence="1" type="ORF">IW249_006510</name>
</gene>
<dbReference type="Proteomes" id="UP000631791">
    <property type="component" value="Unassembled WGS sequence"/>
</dbReference>
<keyword evidence="2" id="KW-1185">Reference proteome</keyword>
<sequence length="90" mass="10211">MELAKVESEFLEAVTFASADEIVRMLETVLDEDYAGLPVWARNLAYRLACLQRLEDSALLREASADLFNHGPDWDRIAEELRKQADAAEK</sequence>
<proteinExistence type="predicted"/>
<name>A0ABS0KC73_9ACTN</name>
<evidence type="ECO:0000313" key="2">
    <source>
        <dbReference type="Proteomes" id="UP000631791"/>
    </source>
</evidence>
<reference evidence="1 2" key="1">
    <citation type="submission" date="2020-11" db="EMBL/GenBank/DDBJ databases">
        <title>Sequencing the genomes of 1000 actinobacteria strains.</title>
        <authorList>
            <person name="Klenk H.-P."/>
        </authorList>
    </citation>
    <scope>NUCLEOTIDE SEQUENCE [LARGE SCALE GENOMIC DNA]</scope>
    <source>
        <strain evidence="1 2">DSM 101695</strain>
    </source>
</reference>
<evidence type="ECO:0000313" key="1">
    <source>
        <dbReference type="EMBL" id="MBG6106096.1"/>
    </source>
</evidence>
<protein>
    <submittedName>
        <fullName evidence="1">Uncharacterized protein</fullName>
    </submittedName>
</protein>
<dbReference type="RefSeq" id="WP_307788784.1">
    <property type="nucleotide sequence ID" value="NZ_JADOTY010000001.1"/>
</dbReference>
<comment type="caution">
    <text evidence="1">The sequence shown here is derived from an EMBL/GenBank/DDBJ whole genome shotgun (WGS) entry which is preliminary data.</text>
</comment>
<accession>A0ABS0KC73</accession>